<dbReference type="InterPro" id="IPR024364">
    <property type="entry name" value="Baseplate_phage_T4-like"/>
</dbReference>
<protein>
    <submittedName>
        <fullName evidence="1">Uncharacterized protein</fullName>
    </submittedName>
</protein>
<dbReference type="AlphaFoldDB" id="A0A0F9T4M1"/>
<gene>
    <name evidence="1" type="ORF">LCGC14_0772990</name>
</gene>
<dbReference type="Pfam" id="PF12322">
    <property type="entry name" value="T4_baseplate"/>
    <property type="match status" value="1"/>
</dbReference>
<accession>A0A0F9T4M1</accession>
<proteinExistence type="predicted"/>
<sequence length="294" mass="33217">MKKITVSECGYKLPIGVPSTNGKGLIRDFTLRPYKSSIDRHIADWVETNEAKYSRPGTLIAARVSKFVSLICSQFGDTAWALDKDKNSTPEQELAVYGMWYADVMYVYFMARIASLGKDYEYPYICPDKKCAANKGSKITFDLSTADVDILEPNDPLQKWVELKFPFKNRAGRLVKKFRIEPARWHITLQPDFYGKSADGVSYTILQDCVRGIDGQDGRYELTTDEIDEINHADVINIDRQTKSLAPGIDLQTKIECICGRLIVNPLNWTPDFFFGSSYPISEISNVSETTSTV</sequence>
<dbReference type="EMBL" id="LAZR01001961">
    <property type="protein sequence ID" value="KKN36513.1"/>
    <property type="molecule type" value="Genomic_DNA"/>
</dbReference>
<name>A0A0F9T4M1_9ZZZZ</name>
<comment type="caution">
    <text evidence="1">The sequence shown here is derived from an EMBL/GenBank/DDBJ whole genome shotgun (WGS) entry which is preliminary data.</text>
</comment>
<organism evidence="1">
    <name type="scientific">marine sediment metagenome</name>
    <dbReference type="NCBI Taxonomy" id="412755"/>
    <lineage>
        <taxon>unclassified sequences</taxon>
        <taxon>metagenomes</taxon>
        <taxon>ecological metagenomes</taxon>
    </lineage>
</organism>
<evidence type="ECO:0000313" key="1">
    <source>
        <dbReference type="EMBL" id="KKN36513.1"/>
    </source>
</evidence>
<reference evidence="1" key="1">
    <citation type="journal article" date="2015" name="Nature">
        <title>Complex archaea that bridge the gap between prokaryotes and eukaryotes.</title>
        <authorList>
            <person name="Spang A."/>
            <person name="Saw J.H."/>
            <person name="Jorgensen S.L."/>
            <person name="Zaremba-Niedzwiedzka K."/>
            <person name="Martijn J."/>
            <person name="Lind A.E."/>
            <person name="van Eijk R."/>
            <person name="Schleper C."/>
            <person name="Guy L."/>
            <person name="Ettema T.J."/>
        </authorList>
    </citation>
    <scope>NUCLEOTIDE SEQUENCE</scope>
</reference>